<name>A0A917EXY7_9MICO</name>
<reference evidence="2 3" key="1">
    <citation type="journal article" date="2014" name="Int. J. Syst. Evol. Microbiol.">
        <title>Complete genome sequence of Corynebacterium casei LMG S-19264T (=DSM 44701T), isolated from a smear-ripened cheese.</title>
        <authorList>
            <consortium name="US DOE Joint Genome Institute (JGI-PGF)"/>
            <person name="Walter F."/>
            <person name="Albersmeier A."/>
            <person name="Kalinowski J."/>
            <person name="Ruckert C."/>
        </authorList>
    </citation>
    <scope>NUCLEOTIDE SEQUENCE [LARGE SCALE GENOMIC DNA]</scope>
    <source>
        <strain evidence="2 3">CGMCC 1.12976</strain>
    </source>
</reference>
<protein>
    <submittedName>
        <fullName evidence="2">Sugar ABC transporter substrate-binding protein</fullName>
    </submittedName>
</protein>
<evidence type="ECO:0000256" key="1">
    <source>
        <dbReference type="SAM" id="SignalP"/>
    </source>
</evidence>
<dbReference type="CDD" id="cd13585">
    <property type="entry name" value="PBP2_TMBP_like"/>
    <property type="match status" value="1"/>
</dbReference>
<keyword evidence="3" id="KW-1185">Reference proteome</keyword>
<evidence type="ECO:0000313" key="2">
    <source>
        <dbReference type="EMBL" id="GGF20896.1"/>
    </source>
</evidence>
<gene>
    <name evidence="2" type="ORF">GCM10011399_13160</name>
</gene>
<dbReference type="Gene3D" id="3.40.190.10">
    <property type="entry name" value="Periplasmic binding protein-like II"/>
    <property type="match status" value="2"/>
</dbReference>
<dbReference type="InterPro" id="IPR050490">
    <property type="entry name" value="Bact_solute-bd_prot1"/>
</dbReference>
<dbReference type="EMBL" id="BMGP01000002">
    <property type="protein sequence ID" value="GGF20896.1"/>
    <property type="molecule type" value="Genomic_DNA"/>
</dbReference>
<dbReference type="SUPFAM" id="SSF53850">
    <property type="entry name" value="Periplasmic binding protein-like II"/>
    <property type="match status" value="1"/>
</dbReference>
<keyword evidence="1" id="KW-0732">Signal</keyword>
<dbReference type="PROSITE" id="PS51257">
    <property type="entry name" value="PROKAR_LIPOPROTEIN"/>
    <property type="match status" value="1"/>
</dbReference>
<dbReference type="RefSeq" id="WP_188675530.1">
    <property type="nucleotide sequence ID" value="NZ_BMGP01000002.1"/>
</dbReference>
<dbReference type="InterPro" id="IPR006059">
    <property type="entry name" value="SBP"/>
</dbReference>
<feature type="chain" id="PRO_5038920100" evidence="1">
    <location>
        <begin position="21"/>
        <end position="437"/>
    </location>
</feature>
<dbReference type="PANTHER" id="PTHR43649:SF12">
    <property type="entry name" value="DIACETYLCHITOBIOSE BINDING PROTEIN DASA"/>
    <property type="match status" value="1"/>
</dbReference>
<accession>A0A917EXY7</accession>
<dbReference type="Pfam" id="PF01547">
    <property type="entry name" value="SBP_bac_1"/>
    <property type="match status" value="1"/>
</dbReference>
<dbReference type="PANTHER" id="PTHR43649">
    <property type="entry name" value="ARABINOSE-BINDING PROTEIN-RELATED"/>
    <property type="match status" value="1"/>
</dbReference>
<feature type="signal peptide" evidence="1">
    <location>
        <begin position="1"/>
        <end position="20"/>
    </location>
</feature>
<dbReference type="Proteomes" id="UP000598775">
    <property type="component" value="Unassembled WGS sequence"/>
</dbReference>
<comment type="caution">
    <text evidence="2">The sequence shown here is derived from an EMBL/GenBank/DDBJ whole genome shotgun (WGS) entry which is preliminary data.</text>
</comment>
<evidence type="ECO:0000313" key="3">
    <source>
        <dbReference type="Proteomes" id="UP000598775"/>
    </source>
</evidence>
<sequence length="437" mass="44947">MKKRVLGVAAIFAAAALSLAGCSGSGGSSAGSTGGSGSITYWASNQGTSLQNDKDVLQPLLDKFTAQTGVKVNLEVIGWNDLQTRIQTAVTSGVGPDVVNIGNTWATSFQATGAFLPFDDSAMSAIGGADKFAATALSTGGAAGQTPTSVPLYGFAYGLYYNKAMFAAAGLTPPTTWEDLVADGKKLNDPAKGVWGTSIEAGSYTENNHFAFITSAQNGGSYFDGSGNPTFTQSQNVDGIARYLALMQTDKIADPADAQYSTGTESIANFAKGTAAMIFNQNNAEANLTADGMDPSQYGVVPIPAPAAGKPVASFIAGINLSVFKNTKNQDAALKFVNFMTSADTQSALGKPFSSIPVLKDATPTFTTDPAIATTFSTIYNNMSQPLPTVPLEASFETEVGNSMNTLFATVATGGSVSSSDIQNALNTAQEKVAASN</sequence>
<dbReference type="AlphaFoldDB" id="A0A917EXY7"/>
<organism evidence="2 3">
    <name type="scientific">Subtercola lobariae</name>
    <dbReference type="NCBI Taxonomy" id="1588641"/>
    <lineage>
        <taxon>Bacteria</taxon>
        <taxon>Bacillati</taxon>
        <taxon>Actinomycetota</taxon>
        <taxon>Actinomycetes</taxon>
        <taxon>Micrococcales</taxon>
        <taxon>Microbacteriaceae</taxon>
        <taxon>Subtercola</taxon>
    </lineage>
</organism>
<proteinExistence type="predicted"/>